<feature type="transmembrane region" description="Helical" evidence="1">
    <location>
        <begin position="96"/>
        <end position="115"/>
    </location>
</feature>
<keyword evidence="1" id="KW-0472">Membrane</keyword>
<dbReference type="AlphaFoldDB" id="A0A2N8ZMH7"/>
<reference evidence="2 3" key="1">
    <citation type="submission" date="2017-10" db="EMBL/GenBank/DDBJ databases">
        <authorList>
            <person name="Banno H."/>
            <person name="Chua N.-H."/>
        </authorList>
    </citation>
    <scope>NUCLEOTIDE SEQUENCE [LARGE SCALE GENOMIC DNA]</scope>
    <source>
        <strain evidence="2">Vibrio tapetis CECT4600</strain>
    </source>
</reference>
<protein>
    <submittedName>
        <fullName evidence="2">Uncharacterized protein</fullName>
    </submittedName>
</protein>
<evidence type="ECO:0000256" key="1">
    <source>
        <dbReference type="SAM" id="Phobius"/>
    </source>
</evidence>
<dbReference type="Proteomes" id="UP000235828">
    <property type="component" value="Chromosome B"/>
</dbReference>
<feature type="transmembrane region" description="Helical" evidence="1">
    <location>
        <begin position="38"/>
        <end position="57"/>
    </location>
</feature>
<evidence type="ECO:0000313" key="2">
    <source>
        <dbReference type="EMBL" id="SON53056.1"/>
    </source>
</evidence>
<feature type="transmembrane region" description="Helical" evidence="1">
    <location>
        <begin position="69"/>
        <end position="90"/>
    </location>
</feature>
<evidence type="ECO:0000313" key="3">
    <source>
        <dbReference type="Proteomes" id="UP000235828"/>
    </source>
</evidence>
<name>A0A2N8ZMH7_9VIBR</name>
<proteinExistence type="predicted"/>
<dbReference type="KEGG" id="vta:B1445"/>
<organism evidence="2 3">
    <name type="scientific">Vibrio tapetis subsp. tapetis</name>
    <dbReference type="NCBI Taxonomy" id="1671868"/>
    <lineage>
        <taxon>Bacteria</taxon>
        <taxon>Pseudomonadati</taxon>
        <taxon>Pseudomonadota</taxon>
        <taxon>Gammaproteobacteria</taxon>
        <taxon>Vibrionales</taxon>
        <taxon>Vibrionaceae</taxon>
        <taxon>Vibrio</taxon>
    </lineage>
</organism>
<dbReference type="OrthoDB" id="9861380at2"/>
<sequence length="122" mass="14547">MKSMYLSRCFFGLLILANSIRTYFPSNSLRESYFEFTDIFQFPIILFTLIALFGLAYNKDVFTHNTYRVIAVTYMVNSLYYMLMPVFFYWEQTSDIGVDIIIFLITDFLVFGLLWSNRKIQQ</sequence>
<keyword evidence="1" id="KW-1133">Transmembrane helix</keyword>
<dbReference type="RefSeq" id="WP_145958611.1">
    <property type="nucleotide sequence ID" value="NZ_LT960612.1"/>
</dbReference>
<dbReference type="EMBL" id="LT960612">
    <property type="protein sequence ID" value="SON53056.1"/>
    <property type="molecule type" value="Genomic_DNA"/>
</dbReference>
<keyword evidence="3" id="KW-1185">Reference proteome</keyword>
<keyword evidence="1" id="KW-0812">Transmembrane</keyword>
<gene>
    <name evidence="2" type="ORF">VTAP4600_B1445</name>
</gene>
<accession>A0A2N8ZMH7</accession>